<reference evidence="1 2" key="1">
    <citation type="submission" date="2019-03" db="EMBL/GenBank/DDBJ databases">
        <authorList>
            <person name="Kox A.R. M."/>
        </authorList>
    </citation>
    <scope>NUCLEOTIDE SEQUENCE [LARGE SCALE GENOMIC DNA]</scope>
    <source>
        <strain evidence="1">MTUNDRAET4 annotated genome</strain>
    </source>
</reference>
<evidence type="ECO:0000313" key="2">
    <source>
        <dbReference type="Proteomes" id="UP000294360"/>
    </source>
</evidence>
<organism evidence="1 2">
    <name type="scientific">Methylocella tundrae</name>
    <dbReference type="NCBI Taxonomy" id="227605"/>
    <lineage>
        <taxon>Bacteria</taxon>
        <taxon>Pseudomonadati</taxon>
        <taxon>Pseudomonadota</taxon>
        <taxon>Alphaproteobacteria</taxon>
        <taxon>Hyphomicrobiales</taxon>
        <taxon>Beijerinckiaceae</taxon>
        <taxon>Methylocella</taxon>
    </lineage>
</organism>
<evidence type="ECO:0000313" key="1">
    <source>
        <dbReference type="EMBL" id="VFU11133.1"/>
    </source>
</evidence>
<dbReference type="KEGG" id="mtun:MTUNDRAET4_4252"/>
<proteinExistence type="predicted"/>
<accession>A0A4U8Z7B1</accession>
<protein>
    <submittedName>
        <fullName evidence="1">Uncharacterized protein</fullName>
    </submittedName>
</protein>
<dbReference type="EMBL" id="LR536450">
    <property type="protein sequence ID" value="VFU11133.1"/>
    <property type="molecule type" value="Genomic_DNA"/>
</dbReference>
<name>A0A4U8Z7B1_METTU</name>
<dbReference type="Proteomes" id="UP000294360">
    <property type="component" value="Chromosome"/>
</dbReference>
<dbReference type="AlphaFoldDB" id="A0A4U8Z7B1"/>
<sequence length="77" mass="8343">MARAASCRGRRQAAGLFVQAASTNVPGSCLQLNCGRPNTIVPPPLIVIKGLDLWLEQARNLSQVEEANDQLKLYPLV</sequence>
<gene>
    <name evidence="1" type="ORF">MTUNDRAET4_4252</name>
</gene>